<dbReference type="PANTHER" id="PTHR11076">
    <property type="entry name" value="DNA REPAIR POLYMERASE UMUC / TRANSFERASE FAMILY MEMBER"/>
    <property type="match status" value="1"/>
</dbReference>
<dbReference type="InterPro" id="IPR043502">
    <property type="entry name" value="DNA/RNA_pol_sf"/>
</dbReference>
<comment type="catalytic activity">
    <reaction evidence="9">
        <text>DNA(n) + a 2'-deoxyribonucleoside 5'-triphosphate = DNA(n+1) + diphosphate</text>
        <dbReference type="Rhea" id="RHEA:22508"/>
        <dbReference type="Rhea" id="RHEA-COMP:17339"/>
        <dbReference type="Rhea" id="RHEA-COMP:17340"/>
        <dbReference type="ChEBI" id="CHEBI:33019"/>
        <dbReference type="ChEBI" id="CHEBI:61560"/>
        <dbReference type="ChEBI" id="CHEBI:173112"/>
        <dbReference type="EC" id="2.7.7.7"/>
    </reaction>
</comment>
<dbReference type="InterPro" id="IPR025188">
    <property type="entry name" value="DUF4113"/>
</dbReference>
<evidence type="ECO:0000256" key="8">
    <source>
        <dbReference type="ARBA" id="ARBA00025589"/>
    </source>
</evidence>
<dbReference type="InterPro" id="IPR043128">
    <property type="entry name" value="Rev_trsase/Diguanyl_cyclase"/>
</dbReference>
<dbReference type="Pfam" id="PF13438">
    <property type="entry name" value="DUF4113"/>
    <property type="match status" value="1"/>
</dbReference>
<dbReference type="EMBL" id="BAPF01000050">
    <property type="protein sequence ID" value="GBQ84885.1"/>
    <property type="molecule type" value="Genomic_DNA"/>
</dbReference>
<evidence type="ECO:0000256" key="2">
    <source>
        <dbReference type="ARBA" id="ARBA00011245"/>
    </source>
</evidence>
<organism evidence="11 12">
    <name type="scientific">Acetobacter malorum DSM 14337</name>
    <dbReference type="NCBI Taxonomy" id="1307910"/>
    <lineage>
        <taxon>Bacteria</taxon>
        <taxon>Pseudomonadati</taxon>
        <taxon>Pseudomonadota</taxon>
        <taxon>Alphaproteobacteria</taxon>
        <taxon>Acetobacterales</taxon>
        <taxon>Acetobacteraceae</taxon>
        <taxon>Acetobacter</taxon>
    </lineage>
</organism>
<dbReference type="Gene3D" id="3.30.70.270">
    <property type="match status" value="1"/>
</dbReference>
<evidence type="ECO:0000256" key="4">
    <source>
        <dbReference type="ARBA" id="ARBA00022763"/>
    </source>
</evidence>
<comment type="similarity">
    <text evidence="1">Belongs to the DNA polymerase type-Y family.</text>
</comment>
<name>A0ABQ0PYR3_9PROT</name>
<keyword evidence="12" id="KW-1185">Reference proteome</keyword>
<dbReference type="GeneID" id="29556885"/>
<dbReference type="InterPro" id="IPR024728">
    <property type="entry name" value="PolY_HhH_motif"/>
</dbReference>
<evidence type="ECO:0000313" key="11">
    <source>
        <dbReference type="EMBL" id="GBQ84885.1"/>
    </source>
</evidence>
<dbReference type="Gene3D" id="1.10.150.20">
    <property type="entry name" value="5' to 3' exonuclease, C-terminal subdomain"/>
    <property type="match status" value="1"/>
</dbReference>
<feature type="domain" description="UmuC" evidence="10">
    <location>
        <begin position="5"/>
        <end position="188"/>
    </location>
</feature>
<evidence type="ECO:0000256" key="5">
    <source>
        <dbReference type="ARBA" id="ARBA00023199"/>
    </source>
</evidence>
<dbReference type="PANTHER" id="PTHR11076:SF34">
    <property type="entry name" value="PROTEIN UMUC"/>
    <property type="match status" value="1"/>
</dbReference>
<comment type="function">
    <text evidence="8">Poorly processive, error-prone DNA polymerase involved in untargeted mutagenesis. Copies undamaged DNA at stalled replication forks, which arise in vivo from mismatched or misaligned primer ends. These misaligned primers can be extended by PolIV. Exhibits no 3'-5' exonuclease (proofreading) activity. May be involved in translesional synthesis, in conjunction with the beta clamp from PolIII.</text>
</comment>
<evidence type="ECO:0000256" key="7">
    <source>
        <dbReference type="ARBA" id="ARBA00023236"/>
    </source>
</evidence>
<reference evidence="11" key="1">
    <citation type="submission" date="2013-04" db="EMBL/GenBank/DDBJ databases">
        <title>The genome sequencing project of 58 acetic acid bacteria.</title>
        <authorList>
            <person name="Okamoto-Kainuma A."/>
            <person name="Ishikawa M."/>
            <person name="Umino S."/>
            <person name="Koizumi Y."/>
            <person name="Shiwa Y."/>
            <person name="Yoshikawa H."/>
            <person name="Matsutani M."/>
            <person name="Matsushita K."/>
        </authorList>
    </citation>
    <scope>NUCLEOTIDE SEQUENCE</scope>
    <source>
        <strain evidence="11">DSM 14337</strain>
    </source>
</reference>
<keyword evidence="7" id="KW-0742">SOS response</keyword>
<evidence type="ECO:0000256" key="9">
    <source>
        <dbReference type="ARBA" id="ARBA00049244"/>
    </source>
</evidence>
<dbReference type="RefSeq" id="WP_061505580.1">
    <property type="nucleotide sequence ID" value="NZ_BAPF01000050.1"/>
</dbReference>
<dbReference type="Proteomes" id="UP001065047">
    <property type="component" value="Unassembled WGS sequence"/>
</dbReference>
<dbReference type="PROSITE" id="PS50173">
    <property type="entry name" value="UMUC"/>
    <property type="match status" value="1"/>
</dbReference>
<dbReference type="Pfam" id="PF11798">
    <property type="entry name" value="IMS_HHH"/>
    <property type="match status" value="1"/>
</dbReference>
<comment type="subunit">
    <text evidence="2">Monomer.</text>
</comment>
<dbReference type="InterPro" id="IPR050116">
    <property type="entry name" value="DNA_polymerase-Y"/>
</dbReference>
<dbReference type="CDD" id="cd01700">
    <property type="entry name" value="PolY_Pol_V_umuC"/>
    <property type="match status" value="1"/>
</dbReference>
<keyword evidence="4" id="KW-0227">DNA damage</keyword>
<dbReference type="Pfam" id="PF11799">
    <property type="entry name" value="IMS_C"/>
    <property type="match status" value="1"/>
</dbReference>
<evidence type="ECO:0000313" key="12">
    <source>
        <dbReference type="Proteomes" id="UP001065047"/>
    </source>
</evidence>
<protein>
    <recommendedName>
        <fullName evidence="3">DNA-directed DNA polymerase</fullName>
        <ecNumber evidence="3">2.7.7.7</ecNumber>
    </recommendedName>
</protein>
<dbReference type="InterPro" id="IPR017961">
    <property type="entry name" value="DNA_pol_Y-fam_little_finger"/>
</dbReference>
<evidence type="ECO:0000256" key="3">
    <source>
        <dbReference type="ARBA" id="ARBA00012417"/>
    </source>
</evidence>
<dbReference type="Gene3D" id="3.40.1170.60">
    <property type="match status" value="1"/>
</dbReference>
<dbReference type="InterPro" id="IPR001126">
    <property type="entry name" value="UmuC"/>
</dbReference>
<proteinExistence type="inferred from homology"/>
<dbReference type="Pfam" id="PF00817">
    <property type="entry name" value="IMS"/>
    <property type="match status" value="1"/>
</dbReference>
<evidence type="ECO:0000256" key="6">
    <source>
        <dbReference type="ARBA" id="ARBA00023204"/>
    </source>
</evidence>
<accession>A0ABQ0PYR3</accession>
<comment type="caution">
    <text evidence="11">The sequence shown here is derived from an EMBL/GenBank/DDBJ whole genome shotgun (WGS) entry which is preliminary data.</text>
</comment>
<keyword evidence="5" id="KW-0741">SOS mutagenesis</keyword>
<dbReference type="SUPFAM" id="SSF56672">
    <property type="entry name" value="DNA/RNA polymerases"/>
    <property type="match status" value="1"/>
</dbReference>
<dbReference type="EC" id="2.7.7.7" evidence="3"/>
<sequence>MTTVYGLIDCNSFYCSCQRTFEPRLKRLPVVVLSNNDGCAIARTPEAKALGIKMGDAWHLVRGERKLAGVQWYSSNYPLYADMSRRVYQVLLDHVPRVEPYSIDEMFLDLTGLPGDLTERCETIRQQVEQITKIPTCIGWGPTKTIAKMANYIAKDRPEMEGLCDLTDARTRQRFFRNLPVGEVWGIGRRLLPRLNDAGIRTIEQFLQADTALIRQIMSITGVRLQAELRGESCLRLEEMAGQRQGLACTRSFGQPVTSYEDMREAISGFAARASEKLRAEKMDAGHVSVFIQTNPHKRADGWYANHAAMTCSPTNNALALIDLSTRLLRAIWKSGYRYAKGGVLLNDLAPAGRQASLFDVADQHSPDLMDAMDAINRRYGKEAIRPLSTGIQRSWRPRQGMLSPRYTTDIREVMEVRSF</sequence>
<evidence type="ECO:0000256" key="1">
    <source>
        <dbReference type="ARBA" id="ARBA00010945"/>
    </source>
</evidence>
<keyword evidence="6" id="KW-0234">DNA repair</keyword>
<evidence type="ECO:0000259" key="10">
    <source>
        <dbReference type="PROSITE" id="PS50173"/>
    </source>
</evidence>
<gene>
    <name evidence="11" type="ORF">AA14337_2939</name>
</gene>